<dbReference type="Proteomes" id="UP000437017">
    <property type="component" value="Unassembled WGS sequence"/>
</dbReference>
<evidence type="ECO:0000256" key="6">
    <source>
        <dbReference type="ARBA" id="ARBA00044953"/>
    </source>
</evidence>
<evidence type="ECO:0000256" key="7">
    <source>
        <dbReference type="SAM" id="Phobius"/>
    </source>
</evidence>
<dbReference type="Pfam" id="PF10223">
    <property type="entry name" value="Menorin_N"/>
    <property type="match status" value="2"/>
</dbReference>
<dbReference type="PANTHER" id="PTHR21184:SF4">
    <property type="entry name" value="PROTEIN FAM151A"/>
    <property type="match status" value="1"/>
</dbReference>
<keyword evidence="10" id="KW-1185">Reference proteome</keyword>
<protein>
    <recommendedName>
        <fullName evidence="5">Protein FAM151A</fullName>
    </recommendedName>
</protein>
<dbReference type="AlphaFoldDB" id="A0A6A1Q4Q9"/>
<comment type="caution">
    <text evidence="9">The sequence shown here is derived from an EMBL/GenBank/DDBJ whole genome shotgun (WGS) entry which is preliminary data.</text>
</comment>
<name>A0A6A1Q4Q9_BALPH</name>
<evidence type="ECO:0000256" key="5">
    <source>
        <dbReference type="ARBA" id="ARBA00044104"/>
    </source>
</evidence>
<feature type="domain" description="Menorin-like" evidence="8">
    <location>
        <begin position="314"/>
        <end position="531"/>
    </location>
</feature>
<keyword evidence="4 7" id="KW-0472">Membrane</keyword>
<dbReference type="OrthoDB" id="413402at2759"/>
<dbReference type="PANTHER" id="PTHR21184">
    <property type="entry name" value="MENORIN (DENDRITIC BRANCHING PROTEIN)"/>
    <property type="match status" value="1"/>
</dbReference>
<comment type="subcellular location">
    <subcellularLocation>
        <location evidence="1">Membrane</location>
        <topology evidence="1">Single-pass membrane protein</topology>
    </subcellularLocation>
</comment>
<gene>
    <name evidence="9" type="ORF">E2I00_002580</name>
</gene>
<dbReference type="GO" id="GO:0016020">
    <property type="term" value="C:membrane"/>
    <property type="evidence" value="ECO:0007669"/>
    <property type="project" value="UniProtKB-SubCell"/>
</dbReference>
<keyword evidence="2 7" id="KW-0812">Transmembrane</keyword>
<dbReference type="GO" id="GO:0005615">
    <property type="term" value="C:extracellular space"/>
    <property type="evidence" value="ECO:0007669"/>
    <property type="project" value="TreeGrafter"/>
</dbReference>
<dbReference type="EMBL" id="SGJD01000979">
    <property type="protein sequence ID" value="KAB0402547.1"/>
    <property type="molecule type" value="Genomic_DNA"/>
</dbReference>
<organism evidence="9 10">
    <name type="scientific">Balaenoptera physalus</name>
    <name type="common">Fin whale</name>
    <name type="synonym">Balaena physalus</name>
    <dbReference type="NCBI Taxonomy" id="9770"/>
    <lineage>
        <taxon>Eukaryota</taxon>
        <taxon>Metazoa</taxon>
        <taxon>Chordata</taxon>
        <taxon>Craniata</taxon>
        <taxon>Vertebrata</taxon>
        <taxon>Euteleostomi</taxon>
        <taxon>Mammalia</taxon>
        <taxon>Eutheria</taxon>
        <taxon>Laurasiatheria</taxon>
        <taxon>Artiodactyla</taxon>
        <taxon>Whippomorpha</taxon>
        <taxon>Cetacea</taxon>
        <taxon>Mysticeti</taxon>
        <taxon>Balaenopteridae</taxon>
        <taxon>Balaenoptera</taxon>
    </lineage>
</organism>
<evidence type="ECO:0000259" key="8">
    <source>
        <dbReference type="Pfam" id="PF10223"/>
    </source>
</evidence>
<evidence type="ECO:0000256" key="3">
    <source>
        <dbReference type="ARBA" id="ARBA00022989"/>
    </source>
</evidence>
<proteinExistence type="inferred from homology"/>
<comment type="similarity">
    <text evidence="6">Belongs to the menorin family.</text>
</comment>
<keyword evidence="3 7" id="KW-1133">Transmembrane helix</keyword>
<evidence type="ECO:0000313" key="9">
    <source>
        <dbReference type="EMBL" id="KAB0402547.1"/>
    </source>
</evidence>
<evidence type="ECO:0000256" key="1">
    <source>
        <dbReference type="ARBA" id="ARBA00004167"/>
    </source>
</evidence>
<accession>A0A6A1Q4Q9</accession>
<feature type="transmembrane region" description="Helical" evidence="7">
    <location>
        <begin position="12"/>
        <end position="36"/>
    </location>
</feature>
<dbReference type="InterPro" id="IPR019356">
    <property type="entry name" value="Menorin_dom"/>
</dbReference>
<feature type="domain" description="Menorin-like" evidence="8">
    <location>
        <begin position="111"/>
        <end position="262"/>
    </location>
</feature>
<evidence type="ECO:0000256" key="4">
    <source>
        <dbReference type="ARBA" id="ARBA00023136"/>
    </source>
</evidence>
<evidence type="ECO:0000313" key="10">
    <source>
        <dbReference type="Proteomes" id="UP000437017"/>
    </source>
</evidence>
<sequence>MAYKKGCSKCLKWALVSSASVALMFIIGMILCFSLQQGILPGCEQDAVCRSDVDMLDYLLSQGQISQHDGLLVTWYHAANSQKEMRAALSSKSSCQDWGRPGQRWRQWRESGGIKLDFKSIKAVGPSLDLLRRLTEEGRVQRPVWINADILRGPNMPIPIEVNATQFLALVQEKYSKGTYTRAMVEKMQGLVEGLPQKVTFPVRAVMVRAAWPHFSWLLGQSERYSLTLWQATSDPVSVDDLLYVRDNTATHQVYYDLFEPLLSQFKQLAMNTSRKQSYYTGGSLIPLLQLPGDEGLSVEWLVPDIQGNRSTATVRLPDREGMILLKVGLQEPAAGDPVPIVRAPDGRALTLEFCLLQLATRPGRWGIHVHIAEPTALRPSLATLATLSTLGHLPRPVWVGTTVSHGSFVVPGYATGRELLTAVAEVFPHVTVAPGWPEEVLSSGYREQLLTDMLELCQGLWQPVSFQLQAGPLGQSAAGVVARLLAGSPRATVTVEHSPGWGSYASLRAVLLAARAVERTRVYYRLPQSYYQDLLADVGRK</sequence>
<evidence type="ECO:0000256" key="2">
    <source>
        <dbReference type="ARBA" id="ARBA00022692"/>
    </source>
</evidence>
<reference evidence="9 10" key="1">
    <citation type="journal article" date="2019" name="PLoS ONE">
        <title>Genomic analyses reveal an absence of contemporary introgressive admixture between fin whales and blue whales, despite known hybrids.</title>
        <authorList>
            <person name="Westbury M.V."/>
            <person name="Petersen B."/>
            <person name="Lorenzen E.D."/>
        </authorList>
    </citation>
    <scope>NUCLEOTIDE SEQUENCE [LARGE SCALE GENOMIC DNA]</scope>
    <source>
        <strain evidence="9">FinWhale-01</strain>
    </source>
</reference>